<dbReference type="PANTHER" id="PTHR10779">
    <property type="entry name" value="DYNEIN LIGHT CHAIN ROADBLOCK"/>
    <property type="match status" value="1"/>
</dbReference>
<evidence type="ECO:0000259" key="3">
    <source>
        <dbReference type="Pfam" id="PF03259"/>
    </source>
</evidence>
<comment type="similarity">
    <text evidence="1">Belongs to the GAMAD family.</text>
</comment>
<reference evidence="4" key="1">
    <citation type="submission" date="2013-04" db="EMBL/GenBank/DDBJ databases">
        <title>The Genome Sequence of Fonticula alba ATCC 38817.</title>
        <authorList>
            <consortium name="The Broad Institute Genomics Platform"/>
            <person name="Russ C."/>
            <person name="Cuomo C."/>
            <person name="Burger G."/>
            <person name="Gray M.W."/>
            <person name="Holland P.W.H."/>
            <person name="King N."/>
            <person name="Lang F.B.F."/>
            <person name="Roger A.J."/>
            <person name="Ruiz-Trillo I."/>
            <person name="Brown M."/>
            <person name="Walker B."/>
            <person name="Young S."/>
            <person name="Zeng Q."/>
            <person name="Gargeya S."/>
            <person name="Fitzgerald M."/>
            <person name="Haas B."/>
            <person name="Abouelleil A."/>
            <person name="Allen A.W."/>
            <person name="Alvarado L."/>
            <person name="Arachchi H.M."/>
            <person name="Berlin A.M."/>
            <person name="Chapman S.B."/>
            <person name="Gainer-Dewar J."/>
            <person name="Goldberg J."/>
            <person name="Griggs A."/>
            <person name="Gujja S."/>
            <person name="Hansen M."/>
            <person name="Howarth C."/>
            <person name="Imamovic A."/>
            <person name="Ireland A."/>
            <person name="Larimer J."/>
            <person name="McCowan C."/>
            <person name="Murphy C."/>
            <person name="Pearson M."/>
            <person name="Poon T.W."/>
            <person name="Priest M."/>
            <person name="Roberts A."/>
            <person name="Saif S."/>
            <person name="Shea T."/>
            <person name="Sisk P."/>
            <person name="Sykes S."/>
            <person name="Wortman J."/>
            <person name="Nusbaum C."/>
            <person name="Birren B."/>
        </authorList>
    </citation>
    <scope>NUCLEOTIDE SEQUENCE [LARGE SCALE GENOMIC DNA]</scope>
    <source>
        <strain evidence="4">ATCC 38817</strain>
    </source>
</reference>
<name>A0A058ZES8_FONAL</name>
<protein>
    <recommendedName>
        <fullName evidence="3">Roadblock/LAMTOR2 domain-containing protein</fullName>
    </recommendedName>
</protein>
<dbReference type="Gene3D" id="3.30.450.30">
    <property type="entry name" value="Dynein light chain 2a, cytoplasmic"/>
    <property type="match status" value="1"/>
</dbReference>
<dbReference type="eggNOG" id="KOG4115">
    <property type="taxonomic scope" value="Eukaryota"/>
</dbReference>
<dbReference type="Proteomes" id="UP000030693">
    <property type="component" value="Unassembled WGS sequence"/>
</dbReference>
<feature type="region of interest" description="Disordered" evidence="2">
    <location>
        <begin position="26"/>
        <end position="66"/>
    </location>
</feature>
<gene>
    <name evidence="4" type="ORF">H696_00484</name>
</gene>
<organism evidence="4">
    <name type="scientific">Fonticula alba</name>
    <name type="common">Slime mold</name>
    <dbReference type="NCBI Taxonomy" id="691883"/>
    <lineage>
        <taxon>Eukaryota</taxon>
        <taxon>Rotosphaerida</taxon>
        <taxon>Fonticulaceae</taxon>
        <taxon>Fonticula</taxon>
    </lineage>
</organism>
<dbReference type="SUPFAM" id="SSF103196">
    <property type="entry name" value="Roadblock/LC7 domain"/>
    <property type="match status" value="1"/>
</dbReference>
<evidence type="ECO:0000256" key="2">
    <source>
        <dbReference type="SAM" id="MobiDB-lite"/>
    </source>
</evidence>
<accession>A0A058ZES8</accession>
<dbReference type="OrthoDB" id="9985637at2759"/>
<keyword evidence="5" id="KW-1185">Reference proteome</keyword>
<evidence type="ECO:0000313" key="4">
    <source>
        <dbReference type="EMBL" id="KCV72915.1"/>
    </source>
</evidence>
<dbReference type="Pfam" id="PF03259">
    <property type="entry name" value="Robl_LC7"/>
    <property type="match status" value="1"/>
</dbReference>
<evidence type="ECO:0000313" key="5">
    <source>
        <dbReference type="Proteomes" id="UP000030693"/>
    </source>
</evidence>
<proteinExistence type="inferred from homology"/>
<dbReference type="InterPro" id="IPR004942">
    <property type="entry name" value="Roadblock/LAMTOR2_dom"/>
</dbReference>
<feature type="domain" description="Roadblock/LAMTOR2" evidence="3">
    <location>
        <begin position="79"/>
        <end position="141"/>
    </location>
</feature>
<dbReference type="EMBL" id="KB932201">
    <property type="protein sequence ID" value="KCV72915.1"/>
    <property type="molecule type" value="Genomic_DNA"/>
</dbReference>
<sequence length="149" mass="16226">MASFSEPFEETLRRFSSRPDVAGVVVLSTSPPKHSAATDDSTPSATPAPGRALDAGPSPDSLLDTSDHITREGTRYWIVHSTLPGELRLRYATLFFELVGLASSAITSADPTDELAFMRVRTAKWEFLIATENEYVLIVLQSQSTPKKG</sequence>
<evidence type="ECO:0000256" key="1">
    <source>
        <dbReference type="ARBA" id="ARBA00007191"/>
    </source>
</evidence>
<dbReference type="RefSeq" id="XP_009492616.1">
    <property type="nucleotide sequence ID" value="XM_009494341.1"/>
</dbReference>
<dbReference type="GeneID" id="20525209"/>
<dbReference type="STRING" id="691883.A0A058ZES8"/>
<feature type="compositionally biased region" description="Polar residues" evidence="2">
    <location>
        <begin position="27"/>
        <end position="45"/>
    </location>
</feature>
<dbReference type="AlphaFoldDB" id="A0A058ZES8"/>